<name>A0A2V3IY34_9FLOR</name>
<comment type="caution">
    <text evidence="1">The sequence shown here is derived from an EMBL/GenBank/DDBJ whole genome shotgun (WGS) entry which is preliminary data.</text>
</comment>
<dbReference type="EMBL" id="NBIV01000031">
    <property type="protein sequence ID" value="PXF46975.1"/>
    <property type="molecule type" value="Genomic_DNA"/>
</dbReference>
<accession>A0A2V3IY34</accession>
<keyword evidence="2" id="KW-1185">Reference proteome</keyword>
<evidence type="ECO:0000313" key="2">
    <source>
        <dbReference type="Proteomes" id="UP000247409"/>
    </source>
</evidence>
<dbReference type="OrthoDB" id="3776963at2759"/>
<dbReference type="AlphaFoldDB" id="A0A2V3IY34"/>
<evidence type="ECO:0000313" key="1">
    <source>
        <dbReference type="EMBL" id="PXF46975.1"/>
    </source>
</evidence>
<reference evidence="1 2" key="1">
    <citation type="journal article" date="2018" name="Mol. Biol. Evol.">
        <title>Analysis of the draft genome of the red seaweed Gracilariopsis chorda provides insights into genome size evolution in Rhodophyta.</title>
        <authorList>
            <person name="Lee J."/>
            <person name="Yang E.C."/>
            <person name="Graf L."/>
            <person name="Yang J.H."/>
            <person name="Qiu H."/>
            <person name="Zel Zion U."/>
            <person name="Chan C.X."/>
            <person name="Stephens T.G."/>
            <person name="Weber A.P.M."/>
            <person name="Boo G.H."/>
            <person name="Boo S.M."/>
            <person name="Kim K.M."/>
            <person name="Shin Y."/>
            <person name="Jung M."/>
            <person name="Lee S.J."/>
            <person name="Yim H.S."/>
            <person name="Lee J.H."/>
            <person name="Bhattacharya D."/>
            <person name="Yoon H.S."/>
        </authorList>
    </citation>
    <scope>NUCLEOTIDE SEQUENCE [LARGE SCALE GENOMIC DNA]</scope>
    <source>
        <strain evidence="1 2">SKKU-2015</strain>
        <tissue evidence="1">Whole body</tissue>
    </source>
</reference>
<proteinExistence type="predicted"/>
<gene>
    <name evidence="1" type="ORF">BWQ96_03313</name>
</gene>
<dbReference type="Proteomes" id="UP000247409">
    <property type="component" value="Unassembled WGS sequence"/>
</dbReference>
<protein>
    <submittedName>
        <fullName evidence="1">Uncharacterized protein</fullName>
    </submittedName>
</protein>
<organism evidence="1 2">
    <name type="scientific">Gracilariopsis chorda</name>
    <dbReference type="NCBI Taxonomy" id="448386"/>
    <lineage>
        <taxon>Eukaryota</taxon>
        <taxon>Rhodophyta</taxon>
        <taxon>Florideophyceae</taxon>
        <taxon>Rhodymeniophycidae</taxon>
        <taxon>Gracilariales</taxon>
        <taxon>Gracilariaceae</taxon>
        <taxon>Gracilariopsis</taxon>
    </lineage>
</organism>
<sequence length="131" mass="15361">MSWQDLMDTVEMLVEKFPPWRKESLRFRNGRPARRFSELFEALHSDTIIFRKPSRQDAKRFEAKNAKILVAHMRKLKKLIEFHKILPSHIAKVDETGFSPSTERKYGNQKKVLARRGVTPLLPNPSFENGN</sequence>